<reference evidence="1 2" key="1">
    <citation type="journal article" date="2016" name="Nat. Commun.">
        <title>Extremotolerant tardigrade genome and improved radiotolerance of human cultured cells by tardigrade-unique protein.</title>
        <authorList>
            <person name="Hashimoto T."/>
            <person name="Horikawa D.D."/>
            <person name="Saito Y."/>
            <person name="Kuwahara H."/>
            <person name="Kozuka-Hata H."/>
            <person name="Shin-I T."/>
            <person name="Minakuchi Y."/>
            <person name="Ohishi K."/>
            <person name="Motoyama A."/>
            <person name="Aizu T."/>
            <person name="Enomoto A."/>
            <person name="Kondo K."/>
            <person name="Tanaka S."/>
            <person name="Hara Y."/>
            <person name="Koshikawa S."/>
            <person name="Sagara H."/>
            <person name="Miura T."/>
            <person name="Yokobori S."/>
            <person name="Miyagawa K."/>
            <person name="Suzuki Y."/>
            <person name="Kubo T."/>
            <person name="Oyama M."/>
            <person name="Kohara Y."/>
            <person name="Fujiyama A."/>
            <person name="Arakawa K."/>
            <person name="Katayama T."/>
            <person name="Toyoda A."/>
            <person name="Kunieda T."/>
        </authorList>
    </citation>
    <scope>NUCLEOTIDE SEQUENCE [LARGE SCALE GENOMIC DNA]</scope>
    <source>
        <strain evidence="1 2">YOKOZUNA-1</strain>
    </source>
</reference>
<evidence type="ECO:0000313" key="1">
    <source>
        <dbReference type="EMBL" id="GAU96416.1"/>
    </source>
</evidence>
<accession>A0A1D1V3S6</accession>
<proteinExistence type="predicted"/>
<dbReference type="AlphaFoldDB" id="A0A1D1V3S6"/>
<gene>
    <name evidence="1" type="primary">RvY_07868-1</name>
    <name evidence="1" type="synonym">RvY_07868.1</name>
    <name evidence="1" type="ORF">RvY_07868</name>
</gene>
<protein>
    <submittedName>
        <fullName evidence="1">Uncharacterized protein</fullName>
    </submittedName>
</protein>
<keyword evidence="2" id="KW-1185">Reference proteome</keyword>
<organism evidence="1 2">
    <name type="scientific">Ramazzottius varieornatus</name>
    <name type="common">Water bear</name>
    <name type="synonym">Tardigrade</name>
    <dbReference type="NCBI Taxonomy" id="947166"/>
    <lineage>
        <taxon>Eukaryota</taxon>
        <taxon>Metazoa</taxon>
        <taxon>Ecdysozoa</taxon>
        <taxon>Tardigrada</taxon>
        <taxon>Eutardigrada</taxon>
        <taxon>Parachela</taxon>
        <taxon>Hypsibioidea</taxon>
        <taxon>Ramazzottiidae</taxon>
        <taxon>Ramazzottius</taxon>
    </lineage>
</organism>
<dbReference type="Proteomes" id="UP000186922">
    <property type="component" value="Unassembled WGS sequence"/>
</dbReference>
<comment type="caution">
    <text evidence="1">The sequence shown here is derived from an EMBL/GenBank/DDBJ whole genome shotgun (WGS) entry which is preliminary data.</text>
</comment>
<dbReference type="EMBL" id="BDGG01000003">
    <property type="protein sequence ID" value="GAU96416.1"/>
    <property type="molecule type" value="Genomic_DNA"/>
</dbReference>
<evidence type="ECO:0000313" key="2">
    <source>
        <dbReference type="Proteomes" id="UP000186922"/>
    </source>
</evidence>
<sequence length="115" mass="13447">MRRVLQHYKVLTRMVGSRRSKRRNPVFMVKLAILGRVLSYEHTLCFRLPCRNGRTGEYLSVPSFRIALKLLHTVLRTSRPLSKNSFSFSGIRRTRSANTQSKCREMLLVLTRQLP</sequence>
<name>A0A1D1V3S6_RAMVA</name>